<accession>A0A9Q9AU01</accession>
<evidence type="ECO:0000256" key="1">
    <source>
        <dbReference type="SAM" id="MobiDB-lite"/>
    </source>
</evidence>
<feature type="region of interest" description="Disordered" evidence="1">
    <location>
        <begin position="215"/>
        <end position="267"/>
    </location>
</feature>
<dbReference type="AlphaFoldDB" id="A0A9Q9AU01"/>
<evidence type="ECO:0000313" key="2">
    <source>
        <dbReference type="EMBL" id="USW55792.1"/>
    </source>
</evidence>
<keyword evidence="3" id="KW-1185">Reference proteome</keyword>
<feature type="compositionally biased region" description="Polar residues" evidence="1">
    <location>
        <begin position="232"/>
        <end position="241"/>
    </location>
</feature>
<protein>
    <submittedName>
        <fullName evidence="2">Uncharacterized protein</fullName>
    </submittedName>
</protein>
<dbReference type="Proteomes" id="UP001056384">
    <property type="component" value="Chromosome 7"/>
</dbReference>
<organism evidence="2 3">
    <name type="scientific">Septoria linicola</name>
    <dbReference type="NCBI Taxonomy" id="215465"/>
    <lineage>
        <taxon>Eukaryota</taxon>
        <taxon>Fungi</taxon>
        <taxon>Dikarya</taxon>
        <taxon>Ascomycota</taxon>
        <taxon>Pezizomycotina</taxon>
        <taxon>Dothideomycetes</taxon>
        <taxon>Dothideomycetidae</taxon>
        <taxon>Mycosphaerellales</taxon>
        <taxon>Mycosphaerellaceae</taxon>
        <taxon>Septoria</taxon>
    </lineage>
</organism>
<reference evidence="2" key="1">
    <citation type="submission" date="2022-06" db="EMBL/GenBank/DDBJ databases">
        <title>Complete genome sequences of two strains of the flax pathogen Septoria linicola.</title>
        <authorList>
            <person name="Lapalu N."/>
            <person name="Simon A."/>
            <person name="Demenou B."/>
            <person name="Paumier D."/>
            <person name="Guillot M.-P."/>
            <person name="Gout L."/>
            <person name="Valade R."/>
        </authorList>
    </citation>
    <scope>NUCLEOTIDE SEQUENCE</scope>
    <source>
        <strain evidence="2">SE15195</strain>
    </source>
</reference>
<sequence>MVAGVPELVEVDLGKDGLEQEQVLYYLVPHGVIAETIELGPIPGADQAGAPRLCLRRFVDATGTECSNDDTPKNSDDYDPPKRSEDTASTIGAAPNLRDADQAAPDNRPRESEESEPFDGFNDRRDLPPFDTDGYAPQVPDQLGDSSSQAGQLPLSTDGRPLSWLPDDDAFMTGVPEEHHDGGTLSTTTSGGSNFEREVDRYIAEESGEAYYFSSDEEGEHAAAGHVAGIPNDTTETQQQAPVDAEAAPSTLSGISEFEQEDHVTHI</sequence>
<gene>
    <name evidence="2" type="ORF">Slin15195_G091110</name>
</gene>
<name>A0A9Q9AU01_9PEZI</name>
<feature type="compositionally biased region" description="Basic and acidic residues" evidence="1">
    <location>
        <begin position="70"/>
        <end position="86"/>
    </location>
</feature>
<dbReference type="EMBL" id="CP099424">
    <property type="protein sequence ID" value="USW55792.1"/>
    <property type="molecule type" value="Genomic_DNA"/>
</dbReference>
<feature type="region of interest" description="Disordered" evidence="1">
    <location>
        <begin position="63"/>
        <end position="196"/>
    </location>
</feature>
<proteinExistence type="predicted"/>
<evidence type="ECO:0000313" key="3">
    <source>
        <dbReference type="Proteomes" id="UP001056384"/>
    </source>
</evidence>
<feature type="compositionally biased region" description="Polar residues" evidence="1">
    <location>
        <begin position="144"/>
        <end position="155"/>
    </location>
</feature>
<feature type="compositionally biased region" description="Low complexity" evidence="1">
    <location>
        <begin position="183"/>
        <end position="193"/>
    </location>
</feature>